<protein>
    <recommendedName>
        <fullName evidence="1">non-specific serine/threonine protein kinase</fullName>
        <ecNumber evidence="1">2.7.11.1</ecNumber>
    </recommendedName>
</protein>
<dbReference type="PROSITE" id="PS00108">
    <property type="entry name" value="PROTEIN_KINASE_ST"/>
    <property type="match status" value="1"/>
</dbReference>
<evidence type="ECO:0000256" key="10">
    <source>
        <dbReference type="SAM" id="Phobius"/>
    </source>
</evidence>
<dbReference type="RefSeq" id="WP_206707160.1">
    <property type="nucleotide sequence ID" value="NZ_CP059066.1"/>
</dbReference>
<dbReference type="InterPro" id="IPR011009">
    <property type="entry name" value="Kinase-like_dom_sf"/>
</dbReference>
<dbReference type="Proteomes" id="UP000662904">
    <property type="component" value="Chromosome"/>
</dbReference>
<dbReference type="Pfam" id="PF00069">
    <property type="entry name" value="Pkinase"/>
    <property type="match status" value="1"/>
</dbReference>
<dbReference type="PROSITE" id="PS50011">
    <property type="entry name" value="PROTEIN_KINASE_DOM"/>
    <property type="match status" value="1"/>
</dbReference>
<evidence type="ECO:0000256" key="1">
    <source>
        <dbReference type="ARBA" id="ARBA00012513"/>
    </source>
</evidence>
<feature type="domain" description="PASTA" evidence="12">
    <location>
        <begin position="354"/>
        <end position="421"/>
    </location>
</feature>
<dbReference type="SMART" id="SM00740">
    <property type="entry name" value="PASTA"/>
    <property type="match status" value="3"/>
</dbReference>
<dbReference type="EMBL" id="CP059066">
    <property type="protein sequence ID" value="QSQ09824.1"/>
    <property type="molecule type" value="Genomic_DNA"/>
</dbReference>
<dbReference type="FunFam" id="3.30.200.20:FF:000035">
    <property type="entry name" value="Serine/threonine protein kinase Stk1"/>
    <property type="match status" value="1"/>
</dbReference>
<dbReference type="SUPFAM" id="SSF54184">
    <property type="entry name" value="Penicillin-binding protein 2x (pbp-2x), c-terminal domain"/>
    <property type="match status" value="1"/>
</dbReference>
<dbReference type="CDD" id="cd06577">
    <property type="entry name" value="PASTA_pknB"/>
    <property type="match status" value="3"/>
</dbReference>
<evidence type="ECO:0000256" key="8">
    <source>
        <dbReference type="ARBA" id="ARBA00048679"/>
    </source>
</evidence>
<dbReference type="PANTHER" id="PTHR43289">
    <property type="entry name" value="MITOGEN-ACTIVATED PROTEIN KINASE KINASE KINASE 20-RELATED"/>
    <property type="match status" value="1"/>
</dbReference>
<feature type="transmembrane region" description="Helical" evidence="10">
    <location>
        <begin position="325"/>
        <end position="349"/>
    </location>
</feature>
<dbReference type="PROSITE" id="PS00107">
    <property type="entry name" value="PROTEIN_KINASE_ATP"/>
    <property type="match status" value="1"/>
</dbReference>
<evidence type="ECO:0000256" key="6">
    <source>
        <dbReference type="ARBA" id="ARBA00022840"/>
    </source>
</evidence>
<evidence type="ECO:0000259" key="12">
    <source>
        <dbReference type="PROSITE" id="PS51178"/>
    </source>
</evidence>
<keyword evidence="6 9" id="KW-0067">ATP-binding</keyword>
<evidence type="ECO:0000256" key="7">
    <source>
        <dbReference type="ARBA" id="ARBA00047899"/>
    </source>
</evidence>
<dbReference type="SMART" id="SM00220">
    <property type="entry name" value="S_TKc"/>
    <property type="match status" value="1"/>
</dbReference>
<evidence type="ECO:0000313" key="13">
    <source>
        <dbReference type="EMBL" id="QSQ09824.1"/>
    </source>
</evidence>
<dbReference type="Pfam" id="PF03793">
    <property type="entry name" value="PASTA"/>
    <property type="match status" value="3"/>
</dbReference>
<dbReference type="CDD" id="cd14014">
    <property type="entry name" value="STKc_PknB_like"/>
    <property type="match status" value="1"/>
</dbReference>
<name>A0A8A0RPH3_9FIRM</name>
<keyword evidence="5 13" id="KW-0418">Kinase</keyword>
<evidence type="ECO:0000256" key="5">
    <source>
        <dbReference type="ARBA" id="ARBA00022777"/>
    </source>
</evidence>
<feature type="binding site" evidence="9">
    <location>
        <position position="39"/>
    </location>
    <ligand>
        <name>ATP</name>
        <dbReference type="ChEBI" id="CHEBI:30616"/>
    </ligand>
</feature>
<dbReference type="InterPro" id="IPR000719">
    <property type="entry name" value="Prot_kinase_dom"/>
</dbReference>
<keyword evidence="10" id="KW-1133">Transmembrane helix</keyword>
<comment type="catalytic activity">
    <reaction evidence="7">
        <text>L-threonyl-[protein] + ATP = O-phospho-L-threonyl-[protein] + ADP + H(+)</text>
        <dbReference type="Rhea" id="RHEA:46608"/>
        <dbReference type="Rhea" id="RHEA-COMP:11060"/>
        <dbReference type="Rhea" id="RHEA-COMP:11605"/>
        <dbReference type="ChEBI" id="CHEBI:15378"/>
        <dbReference type="ChEBI" id="CHEBI:30013"/>
        <dbReference type="ChEBI" id="CHEBI:30616"/>
        <dbReference type="ChEBI" id="CHEBI:61977"/>
        <dbReference type="ChEBI" id="CHEBI:456216"/>
        <dbReference type="EC" id="2.7.11.1"/>
    </reaction>
</comment>
<dbReference type="EC" id="2.7.11.1" evidence="1"/>
<comment type="catalytic activity">
    <reaction evidence="8">
        <text>L-seryl-[protein] + ATP = O-phospho-L-seryl-[protein] + ADP + H(+)</text>
        <dbReference type="Rhea" id="RHEA:17989"/>
        <dbReference type="Rhea" id="RHEA-COMP:9863"/>
        <dbReference type="Rhea" id="RHEA-COMP:11604"/>
        <dbReference type="ChEBI" id="CHEBI:15378"/>
        <dbReference type="ChEBI" id="CHEBI:29999"/>
        <dbReference type="ChEBI" id="CHEBI:30616"/>
        <dbReference type="ChEBI" id="CHEBI:83421"/>
        <dbReference type="ChEBI" id="CHEBI:456216"/>
        <dbReference type="EC" id="2.7.11.1"/>
    </reaction>
</comment>
<gene>
    <name evidence="13" type="primary">prkC_2</name>
    <name evidence="13" type="ORF">H0A61_02205</name>
</gene>
<feature type="domain" description="PASTA" evidence="12">
    <location>
        <begin position="422"/>
        <end position="489"/>
    </location>
</feature>
<dbReference type="KEGG" id="kme:H0A61_02205"/>
<dbReference type="FunFam" id="1.10.510.10:FF:000021">
    <property type="entry name" value="Serine/threonine protein kinase"/>
    <property type="match status" value="1"/>
</dbReference>
<evidence type="ECO:0000256" key="4">
    <source>
        <dbReference type="ARBA" id="ARBA00022741"/>
    </source>
</evidence>
<evidence type="ECO:0000256" key="9">
    <source>
        <dbReference type="PROSITE-ProRule" id="PRU10141"/>
    </source>
</evidence>
<reference evidence="13" key="1">
    <citation type="submission" date="2020-07" db="EMBL/GenBank/DDBJ databases">
        <title>Koleobacter methoxysyntrophicus gen. nov., sp. nov., a novel anaerobic bacterium isolated from deep subsurface oil field and proposal of Koleobacterales ord. nov. in the phylum Firmicutes.</title>
        <authorList>
            <person name="Sakamoto S."/>
            <person name="Tamaki H."/>
        </authorList>
    </citation>
    <scope>NUCLEOTIDE SEQUENCE</scope>
    <source>
        <strain evidence="13">NRmbB1</strain>
    </source>
</reference>
<evidence type="ECO:0000313" key="14">
    <source>
        <dbReference type="Proteomes" id="UP000662904"/>
    </source>
</evidence>
<keyword evidence="10" id="KW-0472">Membrane</keyword>
<proteinExistence type="predicted"/>
<dbReference type="AlphaFoldDB" id="A0A8A0RPH3"/>
<dbReference type="SUPFAM" id="SSF56112">
    <property type="entry name" value="Protein kinase-like (PK-like)"/>
    <property type="match status" value="1"/>
</dbReference>
<dbReference type="Gene3D" id="3.30.200.20">
    <property type="entry name" value="Phosphorylase Kinase, domain 1"/>
    <property type="match status" value="1"/>
</dbReference>
<feature type="domain" description="Protein kinase" evidence="11">
    <location>
        <begin position="10"/>
        <end position="270"/>
    </location>
</feature>
<accession>A0A8A0RPH3</accession>
<keyword evidence="4 9" id="KW-0547">Nucleotide-binding</keyword>
<dbReference type="InterPro" id="IPR017441">
    <property type="entry name" value="Protein_kinase_ATP_BS"/>
</dbReference>
<evidence type="ECO:0000256" key="3">
    <source>
        <dbReference type="ARBA" id="ARBA00022679"/>
    </source>
</evidence>
<keyword evidence="14" id="KW-1185">Reference proteome</keyword>
<evidence type="ECO:0000259" key="11">
    <source>
        <dbReference type="PROSITE" id="PS50011"/>
    </source>
</evidence>
<keyword evidence="2" id="KW-0723">Serine/threonine-protein kinase</keyword>
<evidence type="ECO:0000256" key="2">
    <source>
        <dbReference type="ARBA" id="ARBA00022527"/>
    </source>
</evidence>
<organism evidence="13 14">
    <name type="scientific">Koleobacter methoxysyntrophicus</name>
    <dbReference type="NCBI Taxonomy" id="2751313"/>
    <lineage>
        <taxon>Bacteria</taxon>
        <taxon>Bacillati</taxon>
        <taxon>Bacillota</taxon>
        <taxon>Clostridia</taxon>
        <taxon>Koleobacterales</taxon>
        <taxon>Koleobacteraceae</taxon>
        <taxon>Koleobacter</taxon>
    </lineage>
</organism>
<dbReference type="GO" id="GO:0004674">
    <property type="term" value="F:protein serine/threonine kinase activity"/>
    <property type="evidence" value="ECO:0007669"/>
    <property type="project" value="UniProtKB-KW"/>
</dbReference>
<dbReference type="Gene3D" id="3.30.10.20">
    <property type="match status" value="3"/>
</dbReference>
<keyword evidence="3 13" id="KW-0808">Transferase</keyword>
<keyword evidence="10" id="KW-0812">Transmembrane</keyword>
<dbReference type="NCBIfam" id="NF033483">
    <property type="entry name" value="PknB_PASTA_kin"/>
    <property type="match status" value="1"/>
</dbReference>
<dbReference type="PROSITE" id="PS51178">
    <property type="entry name" value="PASTA"/>
    <property type="match status" value="3"/>
</dbReference>
<sequence length="635" mass="71033">MVGRTIGNRYKILEKIGGGGMALVYKARCTLLDRIVAIKILQPQFANDDDFVKRFRREAQAAASLSHPNIVNIYDVGKEGDTDYIVLEYVDGKTLKEYIEEKGPLSTEETVKIGIQICDALEHAHKNKIIHRDIKPHNILITKDGRVKVTDFGIARAVSASTLTQTGSVLGSVHYFSPEQARGGIIGERSDLYSLGVVLYEMVTANVPFKGESPIAVALKHLNEQVIPPSQKNLNVPKGLESIIMKALSKDQNLRYQKASEMRQDLQKVLREPDSPIAQYKEICDCDTKLLPAVEGNEEKRWGMKGSNAMASKDRKINKKAKRSITSFLIWMILLGFLVGAMTWGVYWVKDFFTVPLVEVPDVIGLSEEDAQREFKRAGLQYEVADRVFDQSPPGQVIDQSPKGGEKVKINRPPINIWVSKGPKQVAVPNLIGKDEREARILLTTYELKPGEIKQEYSNDYPEGIVMEQNPRAEIMVKEGTEVNFVVSKGPEPKMIKTLDFRGNQLELVKEKLKELGLNLGEIKYKESLKYPEGIILEQDPAPNTEILQGQTINFVVSKGPGQEEKRQVTFNVVLPSKPERLDVKVIISDSLGRRVAYESVHKPEDSPISVTVEGVGQIKVDVLVNGVLWGEDFY</sequence>
<feature type="domain" description="PASTA" evidence="12">
    <location>
        <begin position="490"/>
        <end position="559"/>
    </location>
</feature>
<dbReference type="Gene3D" id="1.10.510.10">
    <property type="entry name" value="Transferase(Phosphotransferase) domain 1"/>
    <property type="match status" value="1"/>
</dbReference>
<dbReference type="InterPro" id="IPR008271">
    <property type="entry name" value="Ser/Thr_kinase_AS"/>
</dbReference>
<dbReference type="PANTHER" id="PTHR43289:SF34">
    <property type="entry name" value="SERINE_THREONINE-PROTEIN KINASE YBDM-RELATED"/>
    <property type="match status" value="1"/>
</dbReference>
<dbReference type="InterPro" id="IPR005543">
    <property type="entry name" value="PASTA_dom"/>
</dbReference>
<dbReference type="GO" id="GO:0005524">
    <property type="term" value="F:ATP binding"/>
    <property type="evidence" value="ECO:0007669"/>
    <property type="project" value="UniProtKB-UniRule"/>
</dbReference>